<protein>
    <submittedName>
        <fullName evidence="3">Uncharacterized protein</fullName>
    </submittedName>
</protein>
<evidence type="ECO:0000256" key="1">
    <source>
        <dbReference type="SAM" id="SignalP"/>
    </source>
</evidence>
<organism evidence="3 4">
    <name type="scientific">Helianthus annuus</name>
    <name type="common">Common sunflower</name>
    <dbReference type="NCBI Taxonomy" id="4232"/>
    <lineage>
        <taxon>Eukaryota</taxon>
        <taxon>Viridiplantae</taxon>
        <taxon>Streptophyta</taxon>
        <taxon>Embryophyta</taxon>
        <taxon>Tracheophyta</taxon>
        <taxon>Spermatophyta</taxon>
        <taxon>Magnoliopsida</taxon>
        <taxon>eudicotyledons</taxon>
        <taxon>Gunneridae</taxon>
        <taxon>Pentapetalae</taxon>
        <taxon>asterids</taxon>
        <taxon>campanulids</taxon>
        <taxon>Asterales</taxon>
        <taxon>Asteraceae</taxon>
        <taxon>Asteroideae</taxon>
        <taxon>Heliantheae alliance</taxon>
        <taxon>Heliantheae</taxon>
        <taxon>Helianthus</taxon>
    </lineage>
</organism>
<name>A0A251VM26_HELAN</name>
<feature type="chain" id="PRO_5012806737" evidence="1">
    <location>
        <begin position="17"/>
        <end position="52"/>
    </location>
</feature>
<dbReference type="Proteomes" id="UP000215914">
    <property type="component" value="Chromosome 1"/>
</dbReference>
<reference evidence="3" key="2">
    <citation type="submission" date="2017-02" db="EMBL/GenBank/DDBJ databases">
        <title>Sunflower complete genome.</title>
        <authorList>
            <person name="Langlade N."/>
            <person name="Munos S."/>
        </authorList>
    </citation>
    <scope>NUCLEOTIDE SEQUENCE [LARGE SCALE GENOMIC DNA]</scope>
    <source>
        <tissue evidence="3">Leaves</tissue>
    </source>
</reference>
<dbReference type="EMBL" id="CM007890">
    <property type="protein sequence ID" value="OTG36647.1"/>
    <property type="molecule type" value="Genomic_DNA"/>
</dbReference>
<evidence type="ECO:0000313" key="2">
    <source>
        <dbReference type="EMBL" id="KAF5821502.1"/>
    </source>
</evidence>
<evidence type="ECO:0000313" key="3">
    <source>
        <dbReference type="EMBL" id="OTG36647.1"/>
    </source>
</evidence>
<reference evidence="2 4" key="1">
    <citation type="journal article" date="2017" name="Nature">
        <title>The sunflower genome provides insights into oil metabolism, flowering and Asterid evolution.</title>
        <authorList>
            <person name="Badouin H."/>
            <person name="Gouzy J."/>
            <person name="Grassa C.J."/>
            <person name="Murat F."/>
            <person name="Staton S.E."/>
            <person name="Cottret L."/>
            <person name="Lelandais-Briere C."/>
            <person name="Owens G.L."/>
            <person name="Carrere S."/>
            <person name="Mayjonade B."/>
            <person name="Legrand L."/>
            <person name="Gill N."/>
            <person name="Kane N.C."/>
            <person name="Bowers J.E."/>
            <person name="Hubner S."/>
            <person name="Bellec A."/>
            <person name="Berard A."/>
            <person name="Berges H."/>
            <person name="Blanchet N."/>
            <person name="Boniface M.C."/>
            <person name="Brunel D."/>
            <person name="Catrice O."/>
            <person name="Chaidir N."/>
            <person name="Claudel C."/>
            <person name="Donnadieu C."/>
            <person name="Faraut T."/>
            <person name="Fievet G."/>
            <person name="Helmstetter N."/>
            <person name="King M."/>
            <person name="Knapp S.J."/>
            <person name="Lai Z."/>
            <person name="Le Paslier M.C."/>
            <person name="Lippi Y."/>
            <person name="Lorenzon L."/>
            <person name="Mandel J.R."/>
            <person name="Marage G."/>
            <person name="Marchand G."/>
            <person name="Marquand E."/>
            <person name="Bret-Mestries E."/>
            <person name="Morien E."/>
            <person name="Nambeesan S."/>
            <person name="Nguyen T."/>
            <person name="Pegot-Espagnet P."/>
            <person name="Pouilly N."/>
            <person name="Raftis F."/>
            <person name="Sallet E."/>
            <person name="Schiex T."/>
            <person name="Thomas J."/>
            <person name="Vandecasteele C."/>
            <person name="Vares D."/>
            <person name="Vear F."/>
            <person name="Vautrin S."/>
            <person name="Crespi M."/>
            <person name="Mangin B."/>
            <person name="Burke J.M."/>
            <person name="Salse J."/>
            <person name="Munos S."/>
            <person name="Vincourt P."/>
            <person name="Rieseberg L.H."/>
            <person name="Langlade N.B."/>
        </authorList>
    </citation>
    <scope>NUCLEOTIDE SEQUENCE [LARGE SCALE GENOMIC DNA]</scope>
    <source>
        <strain evidence="4">cv. SF193</strain>
        <tissue evidence="2">Leaves</tissue>
    </source>
</reference>
<evidence type="ECO:0000313" key="4">
    <source>
        <dbReference type="Proteomes" id="UP000215914"/>
    </source>
</evidence>
<dbReference type="EMBL" id="MNCJ02000316">
    <property type="protein sequence ID" value="KAF5821502.1"/>
    <property type="molecule type" value="Genomic_DNA"/>
</dbReference>
<keyword evidence="1" id="KW-0732">Signal</keyword>
<feature type="signal peptide" evidence="1">
    <location>
        <begin position="1"/>
        <end position="16"/>
    </location>
</feature>
<reference evidence="2" key="3">
    <citation type="submission" date="2020-06" db="EMBL/GenBank/DDBJ databases">
        <title>Helianthus annuus Genome sequencing and assembly Release 2.</title>
        <authorList>
            <person name="Gouzy J."/>
            <person name="Langlade N."/>
            <person name="Munos S."/>
        </authorList>
    </citation>
    <scope>NUCLEOTIDE SEQUENCE</scope>
    <source>
        <tissue evidence="2">Leaves</tissue>
    </source>
</reference>
<proteinExistence type="predicted"/>
<sequence length="52" mass="5907">MWTLLFKALLISSALFSKPKFSNPSFFFSSKPSSSSRHLRHYHISVTSPTFG</sequence>
<dbReference type="AlphaFoldDB" id="A0A251VM26"/>
<dbReference type="InParanoid" id="A0A251VM26"/>
<gene>
    <name evidence="3" type="ORF">HannXRQ_Chr01g0009901</name>
    <name evidence="2" type="ORF">HanXRQr2_Chr01g0014761</name>
</gene>
<dbReference type="Gramene" id="mRNA:HanXRQr2_Chr01g0014761">
    <property type="protein sequence ID" value="CDS:HanXRQr2_Chr01g0014761.1"/>
    <property type="gene ID" value="HanXRQr2_Chr01g0014761"/>
</dbReference>
<accession>A0A251VM26</accession>
<keyword evidence="4" id="KW-1185">Reference proteome</keyword>